<evidence type="ECO:0000256" key="1">
    <source>
        <dbReference type="SAM" id="MobiDB-lite"/>
    </source>
</evidence>
<gene>
    <name evidence="2" type="ORF">SMTD_LOCUS15431</name>
</gene>
<feature type="region of interest" description="Disordered" evidence="1">
    <location>
        <begin position="103"/>
        <end position="160"/>
    </location>
</feature>
<dbReference type="EMBL" id="UZAL01035842">
    <property type="protein sequence ID" value="VDP68586.1"/>
    <property type="molecule type" value="Genomic_DNA"/>
</dbReference>
<evidence type="ECO:0000313" key="2">
    <source>
        <dbReference type="EMBL" id="VDP68586.1"/>
    </source>
</evidence>
<organism evidence="2 3">
    <name type="scientific">Schistosoma mattheei</name>
    <dbReference type="NCBI Taxonomy" id="31246"/>
    <lineage>
        <taxon>Eukaryota</taxon>
        <taxon>Metazoa</taxon>
        <taxon>Spiralia</taxon>
        <taxon>Lophotrochozoa</taxon>
        <taxon>Platyhelminthes</taxon>
        <taxon>Trematoda</taxon>
        <taxon>Digenea</taxon>
        <taxon>Strigeidida</taxon>
        <taxon>Schistosomatoidea</taxon>
        <taxon>Schistosomatidae</taxon>
        <taxon>Schistosoma</taxon>
    </lineage>
</organism>
<dbReference type="Proteomes" id="UP000269396">
    <property type="component" value="Unassembled WGS sequence"/>
</dbReference>
<proteinExistence type="predicted"/>
<evidence type="ECO:0000313" key="3">
    <source>
        <dbReference type="Proteomes" id="UP000269396"/>
    </source>
</evidence>
<name>A0A3P8JPX0_9TREM</name>
<feature type="compositionally biased region" description="Polar residues" evidence="1">
    <location>
        <begin position="148"/>
        <end position="160"/>
    </location>
</feature>
<accession>A0A3P8JPX0</accession>
<feature type="compositionally biased region" description="Polar residues" evidence="1">
    <location>
        <begin position="106"/>
        <end position="134"/>
    </location>
</feature>
<protein>
    <submittedName>
        <fullName evidence="2">Uncharacterized protein</fullName>
    </submittedName>
</protein>
<dbReference type="AlphaFoldDB" id="A0A3P8JPX0"/>
<sequence length="160" mass="17817">MKYLIESTSDEHFSRKNSLDLPCSHYLNDSLDSRRDMRKNESEGICIDIPTGLSNSQNVGSQLSNSFIQASNEYGEKPTGFQRTKSAQKTLSEATRLLFSMPRPQHMSSNNPELEPTGLSSPLTSLMMTPLISNRNDDGEDGDNDGNSQHNDNLFLKLST</sequence>
<reference evidence="2 3" key="1">
    <citation type="submission" date="2018-11" db="EMBL/GenBank/DDBJ databases">
        <authorList>
            <consortium name="Pathogen Informatics"/>
        </authorList>
    </citation>
    <scope>NUCLEOTIDE SEQUENCE [LARGE SCALE GENOMIC DNA]</scope>
    <source>
        <strain>Denwood</strain>
        <strain evidence="3">Zambia</strain>
    </source>
</reference>
<keyword evidence="3" id="KW-1185">Reference proteome</keyword>